<dbReference type="AlphaFoldDB" id="A0A8H7CK46"/>
<dbReference type="OrthoDB" id="2564904at2759"/>
<dbReference type="EMBL" id="JACAZH010000030">
    <property type="protein sequence ID" value="KAF7340659.1"/>
    <property type="molecule type" value="Genomic_DNA"/>
</dbReference>
<evidence type="ECO:0000313" key="3">
    <source>
        <dbReference type="Proteomes" id="UP000623467"/>
    </source>
</evidence>
<sequence>MSLQREIQPFSSSPAIQKSLFTQTLNKHIIKSCRDPLFLSFVLLATSTVVRADYFSPDPLANKVVPFDAIPYQVMTDTDDPRGFQTGYNICNSTTETQDSMCQTMFVNHMDDFCLWAPPTANSTIADSEGIEVAWCSKKGHGTRIIPEGTITSLQMVKTPSYIQIAGTLNQNFINIGGTDGGELDSGGQDGEGNPMGGLVYTNNFNASNGNNGTYIQAQHWSFFIGDSAFCGKICDQTGSNPQGLCNNIYDRLGCEYNVPSDVEANTFEYCLGDDMMPVGTYVGTDGKTSVYTQPSSESISIDFDNLPYTPTPAPTSSCTQFASAAIFTDGVSVTVAAGNGVTNSSGATGASNSGSGTTAKATGSGASSSKTASGSTTSTTGSSGAVALGVSAGAVAAGFFAVLAL</sequence>
<reference evidence="2" key="1">
    <citation type="submission" date="2020-05" db="EMBL/GenBank/DDBJ databases">
        <title>Mycena genomes resolve the evolution of fungal bioluminescence.</title>
        <authorList>
            <person name="Tsai I.J."/>
        </authorList>
    </citation>
    <scope>NUCLEOTIDE SEQUENCE</scope>
    <source>
        <strain evidence="2">160909Yilan</strain>
    </source>
</reference>
<comment type="caution">
    <text evidence="2">The sequence shown here is derived from an EMBL/GenBank/DDBJ whole genome shotgun (WGS) entry which is preliminary data.</text>
</comment>
<evidence type="ECO:0000313" key="2">
    <source>
        <dbReference type="EMBL" id="KAF7340659.1"/>
    </source>
</evidence>
<gene>
    <name evidence="2" type="ORF">MSAN_02137900</name>
</gene>
<keyword evidence="3" id="KW-1185">Reference proteome</keyword>
<organism evidence="2 3">
    <name type="scientific">Mycena sanguinolenta</name>
    <dbReference type="NCBI Taxonomy" id="230812"/>
    <lineage>
        <taxon>Eukaryota</taxon>
        <taxon>Fungi</taxon>
        <taxon>Dikarya</taxon>
        <taxon>Basidiomycota</taxon>
        <taxon>Agaricomycotina</taxon>
        <taxon>Agaricomycetes</taxon>
        <taxon>Agaricomycetidae</taxon>
        <taxon>Agaricales</taxon>
        <taxon>Marasmiineae</taxon>
        <taxon>Mycenaceae</taxon>
        <taxon>Mycena</taxon>
    </lineage>
</organism>
<accession>A0A8H7CK46</accession>
<proteinExistence type="predicted"/>
<feature type="region of interest" description="Disordered" evidence="1">
    <location>
        <begin position="345"/>
        <end position="380"/>
    </location>
</feature>
<evidence type="ECO:0008006" key="4">
    <source>
        <dbReference type="Google" id="ProtNLM"/>
    </source>
</evidence>
<dbReference type="Proteomes" id="UP000623467">
    <property type="component" value="Unassembled WGS sequence"/>
</dbReference>
<evidence type="ECO:0000256" key="1">
    <source>
        <dbReference type="SAM" id="MobiDB-lite"/>
    </source>
</evidence>
<protein>
    <recommendedName>
        <fullName evidence="4">Macrofage activating glycoprotein</fullName>
    </recommendedName>
</protein>
<name>A0A8H7CK46_9AGAR</name>